<evidence type="ECO:0000313" key="2">
    <source>
        <dbReference type="EMBL" id="KAF7269345.1"/>
    </source>
</evidence>
<proteinExistence type="predicted"/>
<name>A0A834HVM8_RHYFE</name>
<evidence type="ECO:0000256" key="1">
    <source>
        <dbReference type="SAM" id="MobiDB-lite"/>
    </source>
</evidence>
<organism evidence="2 3">
    <name type="scientific">Rhynchophorus ferrugineus</name>
    <name type="common">Red palm weevil</name>
    <name type="synonym">Curculio ferrugineus</name>
    <dbReference type="NCBI Taxonomy" id="354439"/>
    <lineage>
        <taxon>Eukaryota</taxon>
        <taxon>Metazoa</taxon>
        <taxon>Ecdysozoa</taxon>
        <taxon>Arthropoda</taxon>
        <taxon>Hexapoda</taxon>
        <taxon>Insecta</taxon>
        <taxon>Pterygota</taxon>
        <taxon>Neoptera</taxon>
        <taxon>Endopterygota</taxon>
        <taxon>Coleoptera</taxon>
        <taxon>Polyphaga</taxon>
        <taxon>Cucujiformia</taxon>
        <taxon>Curculionidae</taxon>
        <taxon>Dryophthorinae</taxon>
        <taxon>Rhynchophorus</taxon>
    </lineage>
</organism>
<dbReference type="Proteomes" id="UP000625711">
    <property type="component" value="Unassembled WGS sequence"/>
</dbReference>
<accession>A0A834HVM8</accession>
<comment type="caution">
    <text evidence="2">The sequence shown here is derived from an EMBL/GenBank/DDBJ whole genome shotgun (WGS) entry which is preliminary data.</text>
</comment>
<dbReference type="EMBL" id="JAACXV010014237">
    <property type="protein sequence ID" value="KAF7269345.1"/>
    <property type="molecule type" value="Genomic_DNA"/>
</dbReference>
<evidence type="ECO:0000313" key="3">
    <source>
        <dbReference type="Proteomes" id="UP000625711"/>
    </source>
</evidence>
<keyword evidence="3" id="KW-1185">Reference proteome</keyword>
<protein>
    <submittedName>
        <fullName evidence="2">Uncharacterized protein</fullName>
    </submittedName>
</protein>
<dbReference type="AlphaFoldDB" id="A0A834HVM8"/>
<feature type="region of interest" description="Disordered" evidence="1">
    <location>
        <begin position="1"/>
        <end position="26"/>
    </location>
</feature>
<reference evidence="2" key="1">
    <citation type="submission" date="2020-08" db="EMBL/GenBank/DDBJ databases">
        <title>Genome sequencing and assembly of the red palm weevil Rhynchophorus ferrugineus.</title>
        <authorList>
            <person name="Dias G.B."/>
            <person name="Bergman C.M."/>
            <person name="Manee M."/>
        </authorList>
    </citation>
    <scope>NUCLEOTIDE SEQUENCE</scope>
    <source>
        <strain evidence="2">AA-2017</strain>
        <tissue evidence="2">Whole larva</tissue>
    </source>
</reference>
<gene>
    <name evidence="2" type="ORF">GWI33_017600</name>
</gene>
<sequence>MPLSIGDSATIPADKRGSAREPSIPPAFGPATAFFLRRSAVNTNSKDGDKSGWRREIYVPWRGPRLRLYLRPEGRIKGERGRYLFLLYD</sequence>